<dbReference type="EMBL" id="WMIG01000014">
    <property type="protein sequence ID" value="MTH61301.1"/>
    <property type="molecule type" value="Genomic_DNA"/>
</dbReference>
<dbReference type="PROSITE" id="PS50206">
    <property type="entry name" value="RHODANESE_3"/>
    <property type="match status" value="1"/>
</dbReference>
<sequence length="105" mass="10758">MSNTRITADELPTDLAGTDLLIDVRAPKGRAENGEIASAVILPKQLVANVFSGAFASVPKDARIVVFCGSINGSGPVVETLTGLGYTNVVDVDGGFAALKERGVA</sequence>
<dbReference type="AlphaFoldDB" id="A0A844HUR1"/>
<reference evidence="2 3" key="1">
    <citation type="submission" date="2019-11" db="EMBL/GenBank/DDBJ databases">
        <authorList>
            <person name="Dong K."/>
        </authorList>
    </citation>
    <scope>NUCLEOTIDE SEQUENCE [LARGE SCALE GENOMIC DNA]</scope>
    <source>
        <strain evidence="2 3">NBRC 112902</strain>
    </source>
</reference>
<gene>
    <name evidence="2" type="ORF">GL300_18985</name>
</gene>
<dbReference type="CDD" id="cd00158">
    <property type="entry name" value="RHOD"/>
    <property type="match status" value="1"/>
</dbReference>
<dbReference type="Proteomes" id="UP000449846">
    <property type="component" value="Unassembled WGS sequence"/>
</dbReference>
<dbReference type="InterPro" id="IPR036873">
    <property type="entry name" value="Rhodanese-like_dom_sf"/>
</dbReference>
<organism evidence="2 3">
    <name type="scientific">Paracoccus litorisediminis</name>
    <dbReference type="NCBI Taxonomy" id="2006130"/>
    <lineage>
        <taxon>Bacteria</taxon>
        <taxon>Pseudomonadati</taxon>
        <taxon>Pseudomonadota</taxon>
        <taxon>Alphaproteobacteria</taxon>
        <taxon>Rhodobacterales</taxon>
        <taxon>Paracoccaceae</taxon>
        <taxon>Paracoccus</taxon>
    </lineage>
</organism>
<feature type="domain" description="Rhodanese" evidence="1">
    <location>
        <begin position="15"/>
        <end position="104"/>
    </location>
</feature>
<name>A0A844HUR1_9RHOB</name>
<dbReference type="Pfam" id="PF00581">
    <property type="entry name" value="Rhodanese"/>
    <property type="match status" value="1"/>
</dbReference>
<dbReference type="InterPro" id="IPR001763">
    <property type="entry name" value="Rhodanese-like_dom"/>
</dbReference>
<evidence type="ECO:0000313" key="3">
    <source>
        <dbReference type="Proteomes" id="UP000449846"/>
    </source>
</evidence>
<proteinExistence type="predicted"/>
<comment type="caution">
    <text evidence="2">The sequence shown here is derived from an EMBL/GenBank/DDBJ whole genome shotgun (WGS) entry which is preliminary data.</text>
</comment>
<protein>
    <submittedName>
        <fullName evidence="2">Rhodanese-like domain-containing protein</fullName>
    </submittedName>
</protein>
<keyword evidence="3" id="KW-1185">Reference proteome</keyword>
<dbReference type="SUPFAM" id="SSF52821">
    <property type="entry name" value="Rhodanese/Cell cycle control phosphatase"/>
    <property type="match status" value="1"/>
</dbReference>
<dbReference type="OrthoDB" id="1445766at2"/>
<dbReference type="RefSeq" id="WP_155041251.1">
    <property type="nucleotide sequence ID" value="NZ_WMIG01000014.1"/>
</dbReference>
<evidence type="ECO:0000313" key="2">
    <source>
        <dbReference type="EMBL" id="MTH61301.1"/>
    </source>
</evidence>
<accession>A0A844HUR1</accession>
<evidence type="ECO:0000259" key="1">
    <source>
        <dbReference type="PROSITE" id="PS50206"/>
    </source>
</evidence>
<dbReference type="Gene3D" id="3.40.250.10">
    <property type="entry name" value="Rhodanese-like domain"/>
    <property type="match status" value="1"/>
</dbReference>